<feature type="compositionally biased region" description="Basic residues" evidence="1">
    <location>
        <begin position="132"/>
        <end position="141"/>
    </location>
</feature>
<keyword evidence="3" id="KW-1185">Reference proteome</keyword>
<organism evidence="2 3">
    <name type="scientific">Rubus argutus</name>
    <name type="common">Southern blackberry</name>
    <dbReference type="NCBI Taxonomy" id="59490"/>
    <lineage>
        <taxon>Eukaryota</taxon>
        <taxon>Viridiplantae</taxon>
        <taxon>Streptophyta</taxon>
        <taxon>Embryophyta</taxon>
        <taxon>Tracheophyta</taxon>
        <taxon>Spermatophyta</taxon>
        <taxon>Magnoliopsida</taxon>
        <taxon>eudicotyledons</taxon>
        <taxon>Gunneridae</taxon>
        <taxon>Pentapetalae</taxon>
        <taxon>rosids</taxon>
        <taxon>fabids</taxon>
        <taxon>Rosales</taxon>
        <taxon>Rosaceae</taxon>
        <taxon>Rosoideae</taxon>
        <taxon>Rosoideae incertae sedis</taxon>
        <taxon>Rubus</taxon>
    </lineage>
</organism>
<dbReference type="Proteomes" id="UP001457282">
    <property type="component" value="Unassembled WGS sequence"/>
</dbReference>
<feature type="region of interest" description="Disordered" evidence="1">
    <location>
        <begin position="123"/>
        <end position="148"/>
    </location>
</feature>
<dbReference type="EMBL" id="JBEDUW010000005">
    <property type="protein sequence ID" value="KAK9927238.1"/>
    <property type="molecule type" value="Genomic_DNA"/>
</dbReference>
<reference evidence="2 3" key="1">
    <citation type="journal article" date="2023" name="G3 (Bethesda)">
        <title>A chromosome-length genome assembly and annotation of blackberry (Rubus argutus, cv. 'Hillquist').</title>
        <authorList>
            <person name="Bruna T."/>
            <person name="Aryal R."/>
            <person name="Dudchenko O."/>
            <person name="Sargent D.J."/>
            <person name="Mead D."/>
            <person name="Buti M."/>
            <person name="Cavallini A."/>
            <person name="Hytonen T."/>
            <person name="Andres J."/>
            <person name="Pham M."/>
            <person name="Weisz D."/>
            <person name="Mascagni F."/>
            <person name="Usai G."/>
            <person name="Natali L."/>
            <person name="Bassil N."/>
            <person name="Fernandez G.E."/>
            <person name="Lomsadze A."/>
            <person name="Armour M."/>
            <person name="Olukolu B."/>
            <person name="Poorten T."/>
            <person name="Britton C."/>
            <person name="Davik J."/>
            <person name="Ashrafi H."/>
            <person name="Aiden E.L."/>
            <person name="Borodovsky M."/>
            <person name="Worthington M."/>
        </authorList>
    </citation>
    <scope>NUCLEOTIDE SEQUENCE [LARGE SCALE GENOMIC DNA]</scope>
    <source>
        <strain evidence="2">PI 553951</strain>
    </source>
</reference>
<gene>
    <name evidence="2" type="ORF">M0R45_024431</name>
</gene>
<proteinExistence type="predicted"/>
<protein>
    <submittedName>
        <fullName evidence="2">Uncharacterized protein</fullName>
    </submittedName>
</protein>
<accession>A0AAW1WUA0</accession>
<evidence type="ECO:0000313" key="3">
    <source>
        <dbReference type="Proteomes" id="UP001457282"/>
    </source>
</evidence>
<dbReference type="AlphaFoldDB" id="A0AAW1WUA0"/>
<comment type="caution">
    <text evidence="2">The sequence shown here is derived from an EMBL/GenBank/DDBJ whole genome shotgun (WGS) entry which is preliminary data.</text>
</comment>
<evidence type="ECO:0000313" key="2">
    <source>
        <dbReference type="EMBL" id="KAK9927238.1"/>
    </source>
</evidence>
<sequence>MDVDVLDDTMTIDFLPTSKRRRLPPVSAVSEGDSAQGTNLEFSIMPITALPGNIQKDSHACQSSTAVDCAEDGQCTSLNTITFGGIFGSVSGSVLNFQQPSEEIKSTVDQGSTTLAKPNLVQTQFPAGGKPMQKRQGKRAQSKSPSSDIKLATSAPIFPLSNLNTAPPKSLMRKENLQIYNILTNASIPTKERHLPCQTSTSTAIGALSSLTILGGADKAISSDLCEDDGNTSNSGGLSNSGGGTSKLEFWHC</sequence>
<evidence type="ECO:0000256" key="1">
    <source>
        <dbReference type="SAM" id="MobiDB-lite"/>
    </source>
</evidence>
<name>A0AAW1WUA0_RUBAR</name>